<dbReference type="PANTHER" id="PTHR45527">
    <property type="entry name" value="NONRIBOSOMAL PEPTIDE SYNTHETASE"/>
    <property type="match status" value="1"/>
</dbReference>
<dbReference type="InterPro" id="IPR023213">
    <property type="entry name" value="CAT-like_dom_sf"/>
</dbReference>
<organism evidence="7">
    <name type="scientific">Bacillus subtilis</name>
    <dbReference type="NCBI Taxonomy" id="1423"/>
    <lineage>
        <taxon>Bacteria</taxon>
        <taxon>Bacillati</taxon>
        <taxon>Bacillota</taxon>
        <taxon>Bacilli</taxon>
        <taxon>Bacillales</taxon>
        <taxon>Bacillaceae</taxon>
        <taxon>Bacillus</taxon>
    </lineage>
</organism>
<evidence type="ECO:0000259" key="6">
    <source>
        <dbReference type="PROSITE" id="PS50075"/>
    </source>
</evidence>
<dbReference type="NCBIfam" id="TIGR01733">
    <property type="entry name" value="AA-adenyl-dom"/>
    <property type="match status" value="1"/>
</dbReference>
<proteinExistence type="inferred from homology"/>
<dbReference type="InterPro" id="IPR020845">
    <property type="entry name" value="AMP-binding_CS"/>
</dbReference>
<gene>
    <name evidence="7" type="primary">locA</name>
</gene>
<comment type="cofactor">
    <cofactor evidence="1">
        <name>pantetheine 4'-phosphate</name>
        <dbReference type="ChEBI" id="CHEBI:47942"/>
    </cofactor>
</comment>
<keyword evidence="3" id="KW-0596">Phosphopantetheine</keyword>
<dbReference type="Pfam" id="PF00550">
    <property type="entry name" value="PP-binding"/>
    <property type="match status" value="3"/>
</dbReference>
<dbReference type="EMBL" id="KF866134">
    <property type="protein sequence ID" value="AHI59108.1"/>
    <property type="molecule type" value="Genomic_DNA"/>
</dbReference>
<dbReference type="GO" id="GO:0044550">
    <property type="term" value="P:secondary metabolite biosynthetic process"/>
    <property type="evidence" value="ECO:0007669"/>
    <property type="project" value="UniProtKB-ARBA"/>
</dbReference>
<dbReference type="GO" id="GO:0017000">
    <property type="term" value="P:antibiotic biosynthetic process"/>
    <property type="evidence" value="ECO:0007669"/>
    <property type="project" value="UniProtKB-KW"/>
</dbReference>
<dbReference type="Gene3D" id="3.30.559.30">
    <property type="entry name" value="Nonribosomal peptide synthetase, condensation domain"/>
    <property type="match status" value="3"/>
</dbReference>
<dbReference type="CDD" id="cd19531">
    <property type="entry name" value="LCL_NRPS-like"/>
    <property type="match status" value="2"/>
</dbReference>
<dbReference type="FunFam" id="1.10.1200.10:FF:000005">
    <property type="entry name" value="Nonribosomal peptide synthetase 1"/>
    <property type="match status" value="1"/>
</dbReference>
<dbReference type="InterPro" id="IPR006162">
    <property type="entry name" value="Ppantetheine_attach_site"/>
</dbReference>
<dbReference type="Gene3D" id="3.30.300.30">
    <property type="match status" value="2"/>
</dbReference>
<dbReference type="FunFam" id="3.40.50.980:FF:000002">
    <property type="entry name" value="Enterobactin synthetase component F"/>
    <property type="match status" value="1"/>
</dbReference>
<dbReference type="PROSITE" id="PS00455">
    <property type="entry name" value="AMP_BINDING"/>
    <property type="match status" value="1"/>
</dbReference>
<dbReference type="InterPro" id="IPR045851">
    <property type="entry name" value="AMP-bd_C_sf"/>
</dbReference>
<dbReference type="InterPro" id="IPR025110">
    <property type="entry name" value="AMP-bd_C"/>
</dbReference>
<dbReference type="GO" id="GO:0003824">
    <property type="term" value="F:catalytic activity"/>
    <property type="evidence" value="ECO:0007669"/>
    <property type="project" value="InterPro"/>
</dbReference>
<name>W6AYX1_BACIU</name>
<feature type="domain" description="Carrier" evidence="6">
    <location>
        <begin position="4"/>
        <end position="82"/>
    </location>
</feature>
<dbReference type="SUPFAM" id="SSF47336">
    <property type="entry name" value="ACP-like"/>
    <property type="match status" value="3"/>
</dbReference>
<evidence type="ECO:0000256" key="1">
    <source>
        <dbReference type="ARBA" id="ARBA00001957"/>
    </source>
</evidence>
<dbReference type="Gene3D" id="2.30.38.10">
    <property type="entry name" value="Luciferase, Domain 3"/>
    <property type="match status" value="1"/>
</dbReference>
<dbReference type="Gene3D" id="3.40.50.980">
    <property type="match status" value="2"/>
</dbReference>
<evidence type="ECO:0000256" key="4">
    <source>
        <dbReference type="ARBA" id="ARBA00022553"/>
    </source>
</evidence>
<dbReference type="FunFam" id="3.40.50.980:FF:000001">
    <property type="entry name" value="Non-ribosomal peptide synthetase"/>
    <property type="match status" value="1"/>
</dbReference>
<dbReference type="Gene3D" id="1.10.1200.10">
    <property type="entry name" value="ACP-like"/>
    <property type="match status" value="3"/>
</dbReference>
<dbReference type="GO" id="GO:0005829">
    <property type="term" value="C:cytosol"/>
    <property type="evidence" value="ECO:0007669"/>
    <property type="project" value="TreeGrafter"/>
</dbReference>
<dbReference type="FunFam" id="3.30.300.30:FF:000010">
    <property type="entry name" value="Enterobactin synthetase component F"/>
    <property type="match status" value="1"/>
</dbReference>
<feature type="domain" description="Carrier" evidence="6">
    <location>
        <begin position="1786"/>
        <end position="1861"/>
    </location>
</feature>
<comment type="similarity">
    <text evidence="2">Belongs to the ATP-dependent AMP-binding enzyme family.</text>
</comment>
<reference evidence="7" key="1">
    <citation type="journal article" date="2015" name="Appl. Environ. Microbiol.">
        <title>Nonribosomal peptide synthase gene clusters for lipopeptide biosynthesis in Bacillus subtilis 916 and their phenotypic functions.</title>
        <authorList>
            <person name="Luo C."/>
            <person name="Liu X."/>
            <person name="Zhou H."/>
            <person name="Wang X."/>
            <person name="Chen Z."/>
        </authorList>
    </citation>
    <scope>NUCLEOTIDE SEQUENCE</scope>
    <source>
        <strain evidence="7">916</strain>
    </source>
</reference>
<dbReference type="SUPFAM" id="SSF56801">
    <property type="entry name" value="Acetyl-CoA synthetase-like"/>
    <property type="match status" value="2"/>
</dbReference>
<dbReference type="GO" id="GO:0043041">
    <property type="term" value="P:amino acid activation for nonribosomal peptide biosynthetic process"/>
    <property type="evidence" value="ECO:0007669"/>
    <property type="project" value="TreeGrafter"/>
</dbReference>
<dbReference type="Pfam" id="PF00501">
    <property type="entry name" value="AMP-binding"/>
    <property type="match status" value="1"/>
</dbReference>
<dbReference type="InterPro" id="IPR009081">
    <property type="entry name" value="PP-bd_ACP"/>
</dbReference>
<keyword evidence="5" id="KW-0045">Antibiotic biosynthesis</keyword>
<dbReference type="PROSITE" id="PS50075">
    <property type="entry name" value="CARRIER"/>
    <property type="match status" value="3"/>
</dbReference>
<dbReference type="GO" id="GO:0008610">
    <property type="term" value="P:lipid biosynthetic process"/>
    <property type="evidence" value="ECO:0007669"/>
    <property type="project" value="UniProtKB-ARBA"/>
</dbReference>
<dbReference type="PANTHER" id="PTHR45527:SF14">
    <property type="entry name" value="PLIPASTATIN SYNTHASE SUBUNIT B"/>
    <property type="match status" value="1"/>
</dbReference>
<dbReference type="PROSITE" id="PS00012">
    <property type="entry name" value="PHOSPHOPANTETHEINE"/>
    <property type="match status" value="1"/>
</dbReference>
<dbReference type="CDD" id="cd05930">
    <property type="entry name" value="A_NRPS"/>
    <property type="match status" value="1"/>
</dbReference>
<dbReference type="InterPro" id="IPR000873">
    <property type="entry name" value="AMP-dep_synth/lig_dom"/>
</dbReference>
<evidence type="ECO:0000313" key="7">
    <source>
        <dbReference type="EMBL" id="AHI59108.1"/>
    </source>
</evidence>
<keyword evidence="4" id="KW-0597">Phosphoprotein</keyword>
<feature type="domain" description="Carrier" evidence="6">
    <location>
        <begin position="740"/>
        <end position="815"/>
    </location>
</feature>
<dbReference type="SUPFAM" id="SSF52777">
    <property type="entry name" value="CoA-dependent acyltransferases"/>
    <property type="match status" value="6"/>
</dbReference>
<dbReference type="Pfam" id="PF00668">
    <property type="entry name" value="Condensation"/>
    <property type="match status" value="3"/>
</dbReference>
<dbReference type="InterPro" id="IPR036736">
    <property type="entry name" value="ACP-like_sf"/>
</dbReference>
<dbReference type="FunFam" id="3.40.50.12780:FF:000012">
    <property type="entry name" value="Non-ribosomal peptide synthetase"/>
    <property type="match status" value="1"/>
</dbReference>
<evidence type="ECO:0000256" key="2">
    <source>
        <dbReference type="ARBA" id="ARBA00006432"/>
    </source>
</evidence>
<dbReference type="GO" id="GO:0031177">
    <property type="term" value="F:phosphopantetheine binding"/>
    <property type="evidence" value="ECO:0007669"/>
    <property type="project" value="TreeGrafter"/>
</dbReference>
<protein>
    <submittedName>
        <fullName evidence="7">Locillomycin synthase A</fullName>
    </submittedName>
</protein>
<evidence type="ECO:0000256" key="5">
    <source>
        <dbReference type="ARBA" id="ARBA00023194"/>
    </source>
</evidence>
<dbReference type="InterPro" id="IPR010071">
    <property type="entry name" value="AA_adenyl_dom"/>
</dbReference>
<dbReference type="InterPro" id="IPR001242">
    <property type="entry name" value="Condensation_dom"/>
</dbReference>
<evidence type="ECO:0000256" key="3">
    <source>
        <dbReference type="ARBA" id="ARBA00022450"/>
    </source>
</evidence>
<dbReference type="Pfam" id="PF13193">
    <property type="entry name" value="AMP-binding_C"/>
    <property type="match status" value="1"/>
</dbReference>
<sequence length="2325" mass="267761">MKTKNLNETLDELLTIVSKITKINKSEIDINENLVEMGMDSIVFTKINYSIIQHFSVEIPFSKVYEELTDLYKIAVYLSEKTKSQSILNETTQPLKIGKIEESTTVIKADKETIIQETSNRYKDIHELITKVKARTKSKDIKREADETFLCEIPLTKEQESILVQHDLSEKAFNESIALRIHGKINISFLEKAINKVVERHESLRTKINKEARMQQLLKEQFIPLNVVKDSGLYTNQIVTEFAEQPFKLSESLFRALLVEEAENQSVFVLVIHHIIADGWSIGVLLNEITEIYNSISIGDMPKMDDPLQFREFIQVRDEWLCMNEDKGTTFREKYHSKTDNFMDLNFNHEPKSKEYVGARLDLIENKETFDQVRKISAKNNMSFFHTMFSSFIALISKVSQSQHISIGVPFAGQNIINIYNLIGNCVEMIGVHLDVEETDDLISLSQKVSQFFKELDESSYLHKQNAEQSYNVVFNMIKNVNNRFNETECEFYPITISESKYDLFLTIIEFNSQVILRFDYNKEVLSDKTITRWAGYFKGILKAIIEEDLTVISEMNVVSNEEEVNILSHFSSFSYEYINSLAGINLSQYGLSNGEEAKVFILDQNMQLLPTGMIGEIYIGPNTTEIYNTNLLGKINEEGQLTVLGEEEKQFVLKGRKVSLYKIEEHIRRNSKIKDVLCEYDPQKLELIAYIILNKTINDASELVKGLRKSLPAFMIPTAFIKVSNLENRADSVILDFYEQLTDTEKKLIPLWKDILDLRNVTTEDQFFELGGNSLKAMKLIASIERDFNKSIQIKELFTEPTIKNLAAIIDATAVNPSEQIEITNLSSKEFYPLSSVQKRMYMLHKLDPASLNYNISTAIEIEGKVNVRKLQGAIHNIIKRHESLRTYFDEVNGKLVQKIEEPFKLNVQYSQNEDFMNEKEFLDKEVNNFIKPFDLNVLPLMRVKIVKLEQNKHVLLLDAHHIIFDGASAVVFLHELLADYNELEIPAPKVQYKDYMLWKSQVATKAEKDKKEKFWRSLYQNNVPVLTIETDFPRPVKQTFNGNNISFVLDENVGDQVEKLCLTNKATPYMFFLAALNVLLAKYSNQEDIVIGTAIEGRNHLDINNLIGMFVNTIPLRNQPESHHSFIEFLSLVKEGTLNAFEHSDYSLEELLDLLDVDRSAGRNPLFDVLFTFQNNLMKEFNFRDLDIKSYEIKKEGSKVDLFFEISQEKQFQCNIEYNSDLFTKETIERMVEHFKQIVASICRNPDAKLSEIEMITEAEKQLILHDFKVTKADYPKEKTIVELFEEQAAKNSDRIAVKFETEALTYNELNQRANQLARVLREKGIKDESIVGLMVGKSLELVVGILGILKAGGAYLPIDPKLPEDRKDYMIKDSGLELLITSNTYKRTEVESIIISLEDHSIFNGPSGNLPLINKSKDLAYIIYTSGTTGHPKGVMVEHRNVVSLMINDQMEFDFSEKDVWTMFHSPSFDFSVWEMYGALLYGGKLVIVSDLTAKETAKYLSLLKGEKVTVLNQTPTAFYNLMKIELQNFSKELCLSYIIFGGEALKSTTLDEWLKKYPETKLINMYGITETTVHVTFKEIGEKEVRDGASNIGKPIPTLTTLIVNKNLNVQPIGIPGELCVSGAGVTRGYLNREQLTKEKFVQNPYSDNEKMYRSGDLVKLLPNGEIEYMGRIDHQVKIRGFRIELGEIENRLVSHECIKEAVLIAKEDEQNQKYLCAYIVCQKALDKSELKNYLKESLPDYMIPSYFMEMNKIPLTNNGKVNRNALPEPDDSGLITSNYEVPQTAIQKELATIWIKVLKVNSVGIHDNFFNLGGHSLKATVVISEIHKVFHIEVPLKQFFMNPTILGLSSYIETTAEDPYETIEPSIERDFYETSSVQKRMYTFQQVEKTSTAYNMPGILKLEGEVHHEKLENAFKQLVQRHEGLRTYFEIVDGEIVQKVQSFQQFCLEREKIRETDISEIVKTFIQPFELDKTPLFRVKILENNNGEYLFFDMHHIISDGVSMSIFIKELTKLYNGEILKPLRLQYKDFSQWQNAFLLSGGLEKQALYWKNRFQGNVPVLHLPYDYERPSKQSFIGEKIFFQLDEKTTVGLKNVAKEQEVTLHMLLLTAFNILLSKYSGQEDIVVGVPVAGRTHADLQNIIGVFVNTLAIRNLPVKEKAIKDFIMEVKENSIQAYDNQGYQLEELIRTITLKREQGRNPLFDVLFDMTDADIYSDIKLNDGILKPKIFENGIAKFDLMLVGLERKQNIEMYFEYSSQLFKKTTIDRAIRDFKTIINNITTNLEITLSQISIRTEEEKEFLLQEEKVLDEFKNQDFSFTF</sequence>
<accession>W6AYX1</accession>
<dbReference type="Gene3D" id="3.30.559.10">
    <property type="entry name" value="Chloramphenicol acetyltransferase-like domain"/>
    <property type="match status" value="3"/>
</dbReference>